<dbReference type="PROSITE" id="PS51017">
    <property type="entry name" value="CCT"/>
    <property type="match status" value="1"/>
</dbReference>
<dbReference type="AlphaFoldDB" id="A0A200QHM5"/>
<dbReference type="GO" id="GO:0005634">
    <property type="term" value="C:nucleus"/>
    <property type="evidence" value="ECO:0007669"/>
    <property type="project" value="UniProtKB-SubCell"/>
</dbReference>
<accession>A0A200QHM5</accession>
<dbReference type="OMA" id="ENCIGHE"/>
<organism evidence="6 7">
    <name type="scientific">Macleaya cordata</name>
    <name type="common">Five-seeded plume-poppy</name>
    <name type="synonym">Bocconia cordata</name>
    <dbReference type="NCBI Taxonomy" id="56857"/>
    <lineage>
        <taxon>Eukaryota</taxon>
        <taxon>Viridiplantae</taxon>
        <taxon>Streptophyta</taxon>
        <taxon>Embryophyta</taxon>
        <taxon>Tracheophyta</taxon>
        <taxon>Spermatophyta</taxon>
        <taxon>Magnoliopsida</taxon>
        <taxon>Ranunculales</taxon>
        <taxon>Papaveraceae</taxon>
        <taxon>Papaveroideae</taxon>
        <taxon>Macleaya</taxon>
    </lineage>
</organism>
<dbReference type="Pfam" id="PF06203">
    <property type="entry name" value="CCT"/>
    <property type="match status" value="1"/>
</dbReference>
<evidence type="ECO:0000313" key="6">
    <source>
        <dbReference type="EMBL" id="OVA09966.1"/>
    </source>
</evidence>
<feature type="region of interest" description="Disordered" evidence="4">
    <location>
        <begin position="153"/>
        <end position="186"/>
    </location>
</feature>
<dbReference type="Proteomes" id="UP000195402">
    <property type="component" value="Unassembled WGS sequence"/>
</dbReference>
<proteinExistence type="predicted"/>
<evidence type="ECO:0000256" key="3">
    <source>
        <dbReference type="PROSITE-ProRule" id="PRU00357"/>
    </source>
</evidence>
<dbReference type="PANTHER" id="PTHR31319:SF110">
    <property type="entry name" value="CCT MOTIF FAMILY PROTEIN"/>
    <property type="match status" value="1"/>
</dbReference>
<evidence type="ECO:0000256" key="1">
    <source>
        <dbReference type="ARBA" id="ARBA00004123"/>
    </source>
</evidence>
<comment type="subcellular location">
    <subcellularLocation>
        <location evidence="1 3">Nucleus</location>
    </subcellularLocation>
</comment>
<dbReference type="OrthoDB" id="153872at2759"/>
<reference evidence="6 7" key="1">
    <citation type="journal article" date="2017" name="Mol. Plant">
        <title>The Genome of Medicinal Plant Macleaya cordata Provides New Insights into Benzylisoquinoline Alkaloids Metabolism.</title>
        <authorList>
            <person name="Liu X."/>
            <person name="Liu Y."/>
            <person name="Huang P."/>
            <person name="Ma Y."/>
            <person name="Qing Z."/>
            <person name="Tang Q."/>
            <person name="Cao H."/>
            <person name="Cheng P."/>
            <person name="Zheng Y."/>
            <person name="Yuan Z."/>
            <person name="Zhou Y."/>
            <person name="Liu J."/>
            <person name="Tang Z."/>
            <person name="Zhuo Y."/>
            <person name="Zhang Y."/>
            <person name="Yu L."/>
            <person name="Huang J."/>
            <person name="Yang P."/>
            <person name="Peng Q."/>
            <person name="Zhang J."/>
            <person name="Jiang W."/>
            <person name="Zhang Z."/>
            <person name="Lin K."/>
            <person name="Ro D.K."/>
            <person name="Chen X."/>
            <person name="Xiong X."/>
            <person name="Shang Y."/>
            <person name="Huang S."/>
            <person name="Zeng J."/>
        </authorList>
    </citation>
    <scope>NUCLEOTIDE SEQUENCE [LARGE SCALE GENOMIC DNA]</scope>
    <source>
        <strain evidence="7">cv. BLH2017</strain>
        <tissue evidence="6">Root</tissue>
    </source>
</reference>
<evidence type="ECO:0000256" key="2">
    <source>
        <dbReference type="ARBA" id="ARBA00023242"/>
    </source>
</evidence>
<keyword evidence="7" id="KW-1185">Reference proteome</keyword>
<dbReference type="InterPro" id="IPR010402">
    <property type="entry name" value="CCT_domain"/>
</dbReference>
<evidence type="ECO:0000313" key="7">
    <source>
        <dbReference type="Proteomes" id="UP000195402"/>
    </source>
</evidence>
<dbReference type="GO" id="GO:0003700">
    <property type="term" value="F:DNA-binding transcription factor activity"/>
    <property type="evidence" value="ECO:0007669"/>
    <property type="project" value="TreeGrafter"/>
</dbReference>
<dbReference type="PANTHER" id="PTHR31319">
    <property type="entry name" value="ZINC FINGER PROTEIN CONSTANS-LIKE 4"/>
    <property type="match status" value="1"/>
</dbReference>
<dbReference type="GO" id="GO:0009909">
    <property type="term" value="P:regulation of flower development"/>
    <property type="evidence" value="ECO:0007669"/>
    <property type="project" value="InterPro"/>
</dbReference>
<dbReference type="EMBL" id="MVGT01002043">
    <property type="protein sequence ID" value="OVA09966.1"/>
    <property type="molecule type" value="Genomic_DNA"/>
</dbReference>
<feature type="domain" description="CCT" evidence="5">
    <location>
        <begin position="196"/>
        <end position="238"/>
    </location>
</feature>
<dbReference type="InParanoid" id="A0A200QHM5"/>
<feature type="compositionally biased region" description="Low complexity" evidence="4">
    <location>
        <begin position="160"/>
        <end position="174"/>
    </location>
</feature>
<evidence type="ECO:0000259" key="5">
    <source>
        <dbReference type="PROSITE" id="PS51017"/>
    </source>
</evidence>
<sequence>MYEYGDNLFASSCAATSNADFLLGNVSEIATSSPPFVSPSLFSNFPAKLTGDLNEFDSVNETLLLAALKSEVIEDDNSNIIINSSTTTTSSVYGSPSPSCYVMQRPSLIQRSLSISDSLLKKNGYLHPNFSSLEEYHQDILNLETGPMRKVFSTGDIQKSGTSQSSRPSESTTSQHENCIGHEGMKKVGRYSAEERKERIERYRSKRNQRNFTKKIKYACRKTLADSRPRIRGRFMRNEEPGESSQTQWMNQMGGGDEDDEFWINFLDALSVNQIP</sequence>
<dbReference type="FunCoup" id="A0A200QHM5">
    <property type="interactions" value="3"/>
</dbReference>
<dbReference type="STRING" id="56857.A0A200QHM5"/>
<protein>
    <submittedName>
        <fullName evidence="6">CCT domain</fullName>
    </submittedName>
</protein>
<name>A0A200QHM5_MACCD</name>
<gene>
    <name evidence="6" type="ORF">BVC80_1751g132</name>
</gene>
<dbReference type="InterPro" id="IPR045281">
    <property type="entry name" value="CONSTANS-like"/>
</dbReference>
<keyword evidence="2 3" id="KW-0539">Nucleus</keyword>
<evidence type="ECO:0000256" key="4">
    <source>
        <dbReference type="SAM" id="MobiDB-lite"/>
    </source>
</evidence>
<comment type="caution">
    <text evidence="6">The sequence shown here is derived from an EMBL/GenBank/DDBJ whole genome shotgun (WGS) entry which is preliminary data.</text>
</comment>